<evidence type="ECO:0000256" key="3">
    <source>
        <dbReference type="ARBA" id="ARBA00022448"/>
    </source>
</evidence>
<protein>
    <recommendedName>
        <fullName evidence="17">Tim10-like domain-containing protein</fullName>
    </recommendedName>
</protein>
<evidence type="ECO:0000256" key="8">
    <source>
        <dbReference type="ARBA" id="ARBA00022833"/>
    </source>
</evidence>
<evidence type="ECO:0000256" key="9">
    <source>
        <dbReference type="ARBA" id="ARBA00022927"/>
    </source>
</evidence>
<evidence type="ECO:0000256" key="14">
    <source>
        <dbReference type="ARBA" id="ARBA00023186"/>
    </source>
</evidence>
<keyword evidence="8" id="KW-0862">Zinc</keyword>
<proteinExistence type="inferred from homology"/>
<name>A0A7R9JMQ4_TIMGE</name>
<evidence type="ECO:0000256" key="10">
    <source>
        <dbReference type="ARBA" id="ARBA00023010"/>
    </source>
</evidence>
<keyword evidence="6" id="KW-0677">Repeat</keyword>
<gene>
    <name evidence="18" type="ORF">TGEB3V08_LOCUS141</name>
</gene>
<dbReference type="GO" id="GO:0005743">
    <property type="term" value="C:mitochondrial inner membrane"/>
    <property type="evidence" value="ECO:0007669"/>
    <property type="project" value="UniProtKB-SubCell"/>
</dbReference>
<organism evidence="18">
    <name type="scientific">Timema genevievae</name>
    <name type="common">Walking stick</name>
    <dbReference type="NCBI Taxonomy" id="629358"/>
    <lineage>
        <taxon>Eukaryota</taxon>
        <taxon>Metazoa</taxon>
        <taxon>Ecdysozoa</taxon>
        <taxon>Arthropoda</taxon>
        <taxon>Hexapoda</taxon>
        <taxon>Insecta</taxon>
        <taxon>Pterygota</taxon>
        <taxon>Neoptera</taxon>
        <taxon>Polyneoptera</taxon>
        <taxon>Phasmatodea</taxon>
        <taxon>Timematodea</taxon>
        <taxon>Timematoidea</taxon>
        <taxon>Timematidae</taxon>
        <taxon>Timema</taxon>
    </lineage>
</organism>
<dbReference type="FunFam" id="1.10.287.810:FF:000002">
    <property type="entry name" value="Mitochondrial import inner membrane translocase subunit tim10"/>
    <property type="match status" value="1"/>
</dbReference>
<evidence type="ECO:0000256" key="6">
    <source>
        <dbReference type="ARBA" id="ARBA00022737"/>
    </source>
</evidence>
<feature type="domain" description="Tim10-like" evidence="17">
    <location>
        <begin position="10"/>
        <end position="72"/>
    </location>
</feature>
<dbReference type="InterPro" id="IPR001611">
    <property type="entry name" value="Leu-rich_rpt"/>
</dbReference>
<feature type="region of interest" description="Disordered" evidence="16">
    <location>
        <begin position="359"/>
        <end position="432"/>
    </location>
</feature>
<dbReference type="PROSITE" id="PS51450">
    <property type="entry name" value="LRR"/>
    <property type="match status" value="1"/>
</dbReference>
<dbReference type="PANTHER" id="PTHR48051:SF1">
    <property type="entry name" value="RAS SUPPRESSOR PROTEIN 1"/>
    <property type="match status" value="1"/>
</dbReference>
<dbReference type="GO" id="GO:0015031">
    <property type="term" value="P:protein transport"/>
    <property type="evidence" value="ECO:0007669"/>
    <property type="project" value="UniProtKB-KW"/>
</dbReference>
<accession>A0A7R9JMQ4</accession>
<dbReference type="Pfam" id="PF13855">
    <property type="entry name" value="LRR_8"/>
    <property type="match status" value="2"/>
</dbReference>
<keyword evidence="3" id="KW-0813">Transport</keyword>
<evidence type="ECO:0000313" key="18">
    <source>
        <dbReference type="EMBL" id="CAD7585648.1"/>
    </source>
</evidence>
<keyword evidence="5" id="KW-0479">Metal-binding</keyword>
<keyword evidence="7" id="KW-0999">Mitochondrion inner membrane</keyword>
<dbReference type="SUPFAM" id="SSF52058">
    <property type="entry name" value="L domain-like"/>
    <property type="match status" value="1"/>
</dbReference>
<dbReference type="InterPro" id="IPR003591">
    <property type="entry name" value="Leu-rich_rpt_typical-subtyp"/>
</dbReference>
<comment type="function">
    <text evidence="15">Mitochondrial intermembrane chaperone that participates in the import and insertion of multi-pass transmembrane proteins into the mitochondrial inner membrane. May also be required for the transfer of beta-barrel precursors from the TOM complex to the sorting and assembly machinery (SAM complex) of the outer membrane. Acts as a chaperone-like protein that protects the hydrophobic precursors from aggregation and guide them through the mitochondrial intermembrane space.</text>
</comment>
<dbReference type="InterPro" id="IPR050216">
    <property type="entry name" value="LRR_domain-containing"/>
</dbReference>
<comment type="similarity">
    <text evidence="2">Belongs to the small Tim family.</text>
</comment>
<dbReference type="InterPro" id="IPR035427">
    <property type="entry name" value="Tim10-like_dom_sf"/>
</dbReference>
<evidence type="ECO:0000256" key="7">
    <source>
        <dbReference type="ARBA" id="ARBA00022792"/>
    </source>
</evidence>
<evidence type="ECO:0000256" key="11">
    <source>
        <dbReference type="ARBA" id="ARBA00023128"/>
    </source>
</evidence>
<evidence type="ECO:0000256" key="12">
    <source>
        <dbReference type="ARBA" id="ARBA00023136"/>
    </source>
</evidence>
<evidence type="ECO:0000256" key="4">
    <source>
        <dbReference type="ARBA" id="ARBA00022614"/>
    </source>
</evidence>
<keyword evidence="10" id="KW-0811">Translocation</keyword>
<evidence type="ECO:0000256" key="16">
    <source>
        <dbReference type="SAM" id="MobiDB-lite"/>
    </source>
</evidence>
<dbReference type="PANTHER" id="PTHR48051">
    <property type="match status" value="1"/>
</dbReference>
<dbReference type="SUPFAM" id="SSF144122">
    <property type="entry name" value="Tim10-like"/>
    <property type="match status" value="1"/>
</dbReference>
<dbReference type="Pfam" id="PF02953">
    <property type="entry name" value="zf-Tim10_DDP"/>
    <property type="match status" value="1"/>
</dbReference>
<dbReference type="AlphaFoldDB" id="A0A7R9JMQ4"/>
<feature type="compositionally biased region" description="Acidic residues" evidence="16">
    <location>
        <begin position="364"/>
        <end position="374"/>
    </location>
</feature>
<sequence length="586" mass="66758">MQQLDTAKLQLVQELEIEMMSDMYNRMTSACHKKCIPPRYKDAELGKGESVCLDRCVAKYLDIHERVGKKLTQLSMQDEDFMKKMQAEQKNIMGTLLDFVRENHMLALIEEACSRQLSTLNLSHFQISTIPPSLTTLQDVMKLYLHNNQLSMLPDNFINLTNLKTLALDYNQLPTLPSPLGCFKHLVSINLSYNPLHTLTPEIGDLTKLQVLWVNHAQLESLPLEIGKLTMLDTLGARGNYLREVPETLCNLNKLRWLTLEENKIRDLPPYFNKLKALIHLNLNKNLFSQVPEAINDMKNLQYFFLAQNQINEPCTTNLQLMSHVKKIDLRENMFDSWAPEFTNLKNVLVQGSCADQSLTYPENDSESESESWEDSVPSSELDLSQTSDEENGEQDAIGAILPEVSSGPRKRVSHQSAYEKPGRNSNDNSVLASRCRSQHTPAFQLFALDKCWLIQVGIVTRAKLTVSAHSPAVQFSWNNKYDSSNKLNYYKQRDKPTYSTPTVPAPSTPLGNSAKLPLLPATTCEQLTIFCQHDQMIWDERRTTTLHHVRPETQLTHIPLAKCKHHARGCSRLNRQNGYTGGRYT</sequence>
<comment type="subcellular location">
    <subcellularLocation>
        <location evidence="1">Mitochondrion inner membrane</location>
        <topology evidence="1">Peripheral membrane protein</topology>
        <orientation evidence="1">Intermembrane side</orientation>
    </subcellularLocation>
</comment>
<dbReference type="SMART" id="SM00369">
    <property type="entry name" value="LRR_TYP"/>
    <property type="match status" value="5"/>
</dbReference>
<dbReference type="GO" id="GO:0045039">
    <property type="term" value="P:protein insertion into mitochondrial inner membrane"/>
    <property type="evidence" value="ECO:0007669"/>
    <property type="project" value="UniProtKB-ARBA"/>
</dbReference>
<keyword evidence="14" id="KW-0143">Chaperone</keyword>
<dbReference type="Gene3D" id="1.10.287.810">
    <property type="entry name" value="Mitochondrial import inner membrane translocase subunit tim13 like domains"/>
    <property type="match status" value="1"/>
</dbReference>
<dbReference type="GO" id="GO:0046872">
    <property type="term" value="F:metal ion binding"/>
    <property type="evidence" value="ECO:0007669"/>
    <property type="project" value="UniProtKB-KW"/>
</dbReference>
<reference evidence="18" key="1">
    <citation type="submission" date="2020-11" db="EMBL/GenBank/DDBJ databases">
        <authorList>
            <person name="Tran Van P."/>
        </authorList>
    </citation>
    <scope>NUCLEOTIDE SEQUENCE</scope>
</reference>
<dbReference type="InterPro" id="IPR032675">
    <property type="entry name" value="LRR_dom_sf"/>
</dbReference>
<dbReference type="Gene3D" id="3.80.10.10">
    <property type="entry name" value="Ribonuclease Inhibitor"/>
    <property type="match status" value="2"/>
</dbReference>
<evidence type="ECO:0000256" key="5">
    <source>
        <dbReference type="ARBA" id="ARBA00022723"/>
    </source>
</evidence>
<keyword evidence="9" id="KW-0653">Protein transport</keyword>
<evidence type="ECO:0000256" key="15">
    <source>
        <dbReference type="ARBA" id="ARBA00025311"/>
    </source>
</evidence>
<keyword evidence="4" id="KW-0433">Leucine-rich repeat</keyword>
<evidence type="ECO:0000259" key="17">
    <source>
        <dbReference type="Pfam" id="PF02953"/>
    </source>
</evidence>
<evidence type="ECO:0000256" key="13">
    <source>
        <dbReference type="ARBA" id="ARBA00023157"/>
    </source>
</evidence>
<evidence type="ECO:0000256" key="1">
    <source>
        <dbReference type="ARBA" id="ARBA00004137"/>
    </source>
</evidence>
<dbReference type="EMBL" id="OE839125">
    <property type="protein sequence ID" value="CAD7585648.1"/>
    <property type="molecule type" value="Genomic_DNA"/>
</dbReference>
<evidence type="ECO:0000256" key="2">
    <source>
        <dbReference type="ARBA" id="ARBA00006720"/>
    </source>
</evidence>
<keyword evidence="13" id="KW-1015">Disulfide bond</keyword>
<keyword evidence="11" id="KW-0496">Mitochondrion</keyword>
<keyword evidence="12" id="KW-0472">Membrane</keyword>
<dbReference type="InterPro" id="IPR004217">
    <property type="entry name" value="Tim10-like"/>
</dbReference>